<dbReference type="InterPro" id="IPR021005">
    <property type="entry name" value="Znf_CGNR"/>
</dbReference>
<protein>
    <submittedName>
        <fullName evidence="2">CGNR zinc finger domain-containing protein</fullName>
    </submittedName>
</protein>
<organism evidence="2 3">
    <name type="scientific">Mycolicibacterium goodii</name>
    <name type="common">Mycobacterium goodii</name>
    <dbReference type="NCBI Taxonomy" id="134601"/>
    <lineage>
        <taxon>Bacteria</taxon>
        <taxon>Bacillati</taxon>
        <taxon>Actinomycetota</taxon>
        <taxon>Actinomycetes</taxon>
        <taxon>Mycobacteriales</taxon>
        <taxon>Mycobacteriaceae</taxon>
        <taxon>Mycolicibacterium</taxon>
    </lineage>
</organism>
<dbReference type="InterPro" id="IPR023286">
    <property type="entry name" value="ABATE_dom_sf"/>
</dbReference>
<sequence>MADTETAWVPEHFIGGHPALDLANTVFDRREPEPDNELLKSARDIGNWFKASGLAGARQAAAVSGIAGEPFVDRIHEVREASAEIFGAIAADKAPTAAALGLLFASAASGLDDNAVDLDGTKPRLSLAGWRDPDVVTAALAMLSIEGFYTLPRERLRSCPRCEWLFLDTSRGGKRRWCSMQICGNREKVSRHREHA</sequence>
<feature type="domain" description="Zinc finger CGNR" evidence="1">
    <location>
        <begin position="155"/>
        <end position="194"/>
    </location>
</feature>
<dbReference type="EMBL" id="JAHBOM010000012">
    <property type="protein sequence ID" value="MBU8824605.1"/>
    <property type="molecule type" value="Genomic_DNA"/>
</dbReference>
<comment type="caution">
    <text evidence="2">The sequence shown here is derived from an EMBL/GenBank/DDBJ whole genome shotgun (WGS) entry which is preliminary data.</text>
</comment>
<evidence type="ECO:0000259" key="1">
    <source>
        <dbReference type="Pfam" id="PF11706"/>
    </source>
</evidence>
<dbReference type="Pfam" id="PF07336">
    <property type="entry name" value="ABATE"/>
    <property type="match status" value="1"/>
</dbReference>
<dbReference type="PANTHER" id="PTHR35525:SF3">
    <property type="entry name" value="BLL6575 PROTEIN"/>
    <property type="match status" value="1"/>
</dbReference>
<gene>
    <name evidence="2" type="ORF">KL859_17245</name>
</gene>
<name>A0ABS6HRP2_MYCGD</name>
<keyword evidence="3" id="KW-1185">Reference proteome</keyword>
<evidence type="ECO:0000313" key="3">
    <source>
        <dbReference type="Proteomes" id="UP000696413"/>
    </source>
</evidence>
<dbReference type="SUPFAM" id="SSF160904">
    <property type="entry name" value="Jann2411-like"/>
    <property type="match status" value="1"/>
</dbReference>
<dbReference type="Gene3D" id="1.10.3300.10">
    <property type="entry name" value="Jann2411-like domain"/>
    <property type="match status" value="1"/>
</dbReference>
<evidence type="ECO:0000313" key="2">
    <source>
        <dbReference type="EMBL" id="MBU8824605.1"/>
    </source>
</evidence>
<accession>A0ABS6HRP2</accession>
<dbReference type="PANTHER" id="PTHR35525">
    <property type="entry name" value="BLL6575 PROTEIN"/>
    <property type="match status" value="1"/>
</dbReference>
<reference evidence="2 3" key="1">
    <citation type="submission" date="2021-05" db="EMBL/GenBank/DDBJ databases">
        <title>Draft Genome Sequences of Clinical Respiratory Isolates of Mycobacterium goodii Recovered in Ireland.</title>
        <authorList>
            <person name="Flanagan P.R."/>
            <person name="Mok S."/>
            <person name="Roycroft E."/>
            <person name="Rogers T.R."/>
            <person name="Fitzgibbon M."/>
        </authorList>
    </citation>
    <scope>NUCLEOTIDE SEQUENCE [LARGE SCALE GENOMIC DNA]</scope>
    <source>
        <strain evidence="2 3">14IE55</strain>
    </source>
</reference>
<dbReference type="Pfam" id="PF11706">
    <property type="entry name" value="zf-CGNR"/>
    <property type="match status" value="1"/>
</dbReference>
<dbReference type="InterPro" id="IPR010852">
    <property type="entry name" value="ABATE"/>
</dbReference>
<proteinExistence type="predicted"/>
<dbReference type="RefSeq" id="WP_214395201.1">
    <property type="nucleotide sequence ID" value="NZ_JAHBOL010000010.1"/>
</dbReference>
<dbReference type="Proteomes" id="UP000696413">
    <property type="component" value="Unassembled WGS sequence"/>
</dbReference>